<dbReference type="GO" id="GO:0006233">
    <property type="term" value="P:dTDP biosynthetic process"/>
    <property type="evidence" value="ECO:0007669"/>
    <property type="project" value="InterPro"/>
</dbReference>
<evidence type="ECO:0000256" key="7">
    <source>
        <dbReference type="ARBA" id="ARBA00022777"/>
    </source>
</evidence>
<dbReference type="OrthoDB" id="9774907at2"/>
<evidence type="ECO:0000313" key="13">
    <source>
        <dbReference type="EMBL" id="EWS79020.1"/>
    </source>
</evidence>
<evidence type="ECO:0000256" key="8">
    <source>
        <dbReference type="ARBA" id="ARBA00022840"/>
    </source>
</evidence>
<evidence type="ECO:0000256" key="9">
    <source>
        <dbReference type="ARBA" id="ARBA00029962"/>
    </source>
</evidence>
<dbReference type="KEGG" id="xtw:AB672_08985"/>
<dbReference type="CDD" id="cd01672">
    <property type="entry name" value="TMPK"/>
    <property type="match status" value="1"/>
</dbReference>
<dbReference type="eggNOG" id="COG0125">
    <property type="taxonomic scope" value="Bacteria"/>
</dbReference>
<evidence type="ECO:0000256" key="11">
    <source>
        <dbReference type="HAMAP-Rule" id="MF_00165"/>
    </source>
</evidence>
<dbReference type="GO" id="GO:0004798">
    <property type="term" value="F:dTMP kinase activity"/>
    <property type="evidence" value="ECO:0007669"/>
    <property type="project" value="UniProtKB-UniRule"/>
</dbReference>
<comment type="function">
    <text evidence="11">Phosphorylation of dTMP to form dTDP in both de novo and salvage pathways of dTTP synthesis.</text>
</comment>
<evidence type="ECO:0000256" key="4">
    <source>
        <dbReference type="ARBA" id="ARBA00022679"/>
    </source>
</evidence>
<evidence type="ECO:0000256" key="6">
    <source>
        <dbReference type="ARBA" id="ARBA00022741"/>
    </source>
</evidence>
<accession>Z9JKY0</accession>
<evidence type="ECO:0000256" key="5">
    <source>
        <dbReference type="ARBA" id="ARBA00022727"/>
    </source>
</evidence>
<protein>
    <recommendedName>
        <fullName evidence="3 11">Thymidylate kinase</fullName>
        <ecNumber evidence="2 11">2.7.4.9</ecNumber>
    </recommendedName>
    <alternativeName>
        <fullName evidence="9 11">dTMP kinase</fullName>
    </alternativeName>
</protein>
<dbReference type="GeneID" id="68901429"/>
<dbReference type="PATRIC" id="fig|1444770.3.peg.595"/>
<dbReference type="EMBL" id="JDSQ01000003">
    <property type="protein sequence ID" value="EWS79020.1"/>
    <property type="molecule type" value="Genomic_DNA"/>
</dbReference>
<reference evidence="13 15" key="1">
    <citation type="journal article" date="2014" name="Genome Announc.">
        <title>Draft Genome Sequence of Xylella fastidiosa Pear Leaf Scorch Strain in Taiwan.</title>
        <authorList>
            <person name="Su C.C."/>
            <person name="Deng W.L."/>
            <person name="Jan F.J."/>
            <person name="Chang C.J."/>
            <person name="Huang H."/>
            <person name="Chen J."/>
        </authorList>
    </citation>
    <scope>NUCLEOTIDE SEQUENCE [LARGE SCALE GENOMIC DNA]</scope>
    <source>
        <strain evidence="13 15">PLS229</strain>
    </source>
</reference>
<evidence type="ECO:0000259" key="12">
    <source>
        <dbReference type="Pfam" id="PF02223"/>
    </source>
</evidence>
<evidence type="ECO:0000313" key="16">
    <source>
        <dbReference type="Proteomes" id="UP001430701"/>
    </source>
</evidence>
<dbReference type="STRING" id="1444770.AF72_02460"/>
<dbReference type="Proteomes" id="UP001430701">
    <property type="component" value="Unassembled WGS sequence"/>
</dbReference>
<comment type="similarity">
    <text evidence="1 11">Belongs to the thymidylate kinase family.</text>
</comment>
<comment type="catalytic activity">
    <reaction evidence="10 11">
        <text>dTMP + ATP = dTDP + ADP</text>
        <dbReference type="Rhea" id="RHEA:13517"/>
        <dbReference type="ChEBI" id="CHEBI:30616"/>
        <dbReference type="ChEBI" id="CHEBI:58369"/>
        <dbReference type="ChEBI" id="CHEBI:63528"/>
        <dbReference type="ChEBI" id="CHEBI:456216"/>
        <dbReference type="EC" id="2.7.4.9"/>
    </reaction>
</comment>
<keyword evidence="5 11" id="KW-0545">Nucleotide biosynthesis</keyword>
<evidence type="ECO:0000313" key="14">
    <source>
        <dbReference type="EMBL" id="MCD8472410.1"/>
    </source>
</evidence>
<feature type="binding site" evidence="11">
    <location>
        <begin position="16"/>
        <end position="23"/>
    </location>
    <ligand>
        <name>ATP</name>
        <dbReference type="ChEBI" id="CHEBI:30616"/>
    </ligand>
</feature>
<evidence type="ECO:0000313" key="15">
    <source>
        <dbReference type="Proteomes" id="UP000020406"/>
    </source>
</evidence>
<dbReference type="Proteomes" id="UP000020406">
    <property type="component" value="Unassembled WGS sequence"/>
</dbReference>
<dbReference type="GO" id="GO:0006227">
    <property type="term" value="P:dUDP biosynthetic process"/>
    <property type="evidence" value="ECO:0007669"/>
    <property type="project" value="TreeGrafter"/>
</dbReference>
<gene>
    <name evidence="11 14" type="primary">tmk</name>
    <name evidence="13" type="ORF">AF72_02460</name>
    <name evidence="14" type="ORF">LPH55_02705</name>
</gene>
<keyword evidence="4 11" id="KW-0808">Transferase</keyword>
<dbReference type="PANTHER" id="PTHR10344:SF4">
    <property type="entry name" value="UMP-CMP KINASE 2, MITOCHONDRIAL"/>
    <property type="match status" value="1"/>
</dbReference>
<dbReference type="InterPro" id="IPR027417">
    <property type="entry name" value="P-loop_NTPase"/>
</dbReference>
<dbReference type="EC" id="2.7.4.9" evidence="2 11"/>
<dbReference type="RefSeq" id="WP_038270401.1">
    <property type="nucleotide sequence ID" value="NZ_CP053627.1"/>
</dbReference>
<proteinExistence type="inferred from homology"/>
<dbReference type="EMBL" id="JAJPPU010000001">
    <property type="protein sequence ID" value="MCD8472410.1"/>
    <property type="molecule type" value="Genomic_DNA"/>
</dbReference>
<dbReference type="InterPro" id="IPR039430">
    <property type="entry name" value="Thymidylate_kin-like_dom"/>
</dbReference>
<name>Z9JKY0_9GAMM</name>
<organism evidence="13 15">
    <name type="scientific">Xylella taiwanensis</name>
    <dbReference type="NCBI Taxonomy" id="1444770"/>
    <lineage>
        <taxon>Bacteria</taxon>
        <taxon>Pseudomonadati</taxon>
        <taxon>Pseudomonadota</taxon>
        <taxon>Gammaproteobacteria</taxon>
        <taxon>Lysobacterales</taxon>
        <taxon>Lysobacteraceae</taxon>
        <taxon>Xylella</taxon>
    </lineage>
</organism>
<evidence type="ECO:0000256" key="3">
    <source>
        <dbReference type="ARBA" id="ARBA00017144"/>
    </source>
</evidence>
<comment type="caution">
    <text evidence="13">The sequence shown here is derived from an EMBL/GenBank/DDBJ whole genome shotgun (WGS) entry which is preliminary data.</text>
</comment>
<dbReference type="HAMAP" id="MF_00165">
    <property type="entry name" value="Thymidylate_kinase"/>
    <property type="match status" value="1"/>
</dbReference>
<feature type="domain" description="Thymidylate kinase-like" evidence="12">
    <location>
        <begin position="14"/>
        <end position="185"/>
    </location>
</feature>
<reference evidence="14" key="2">
    <citation type="submission" date="2021-11" db="EMBL/GenBank/DDBJ databases">
        <title>Genome sequence of Xylella taiwanensis PLS432.</title>
        <authorList>
            <person name="Weng L.-W."/>
            <person name="Su C.-C."/>
            <person name="Tsai C.-W."/>
            <person name="Kuo C.-H."/>
        </authorList>
    </citation>
    <scope>NUCLEOTIDE SEQUENCE</scope>
    <source>
        <strain evidence="14">PLS432</strain>
    </source>
</reference>
<dbReference type="AlphaFoldDB" id="Z9JKY0"/>
<dbReference type="NCBIfam" id="TIGR00041">
    <property type="entry name" value="DTMP_kinase"/>
    <property type="match status" value="1"/>
</dbReference>
<evidence type="ECO:0000256" key="10">
    <source>
        <dbReference type="ARBA" id="ARBA00048743"/>
    </source>
</evidence>
<dbReference type="GO" id="GO:0005524">
    <property type="term" value="F:ATP binding"/>
    <property type="evidence" value="ECO:0007669"/>
    <property type="project" value="UniProtKB-UniRule"/>
</dbReference>
<dbReference type="PANTHER" id="PTHR10344">
    <property type="entry name" value="THYMIDYLATE KINASE"/>
    <property type="match status" value="1"/>
</dbReference>
<keyword evidence="8 11" id="KW-0067">ATP-binding</keyword>
<keyword evidence="16" id="KW-1185">Reference proteome</keyword>
<dbReference type="Gene3D" id="3.40.50.300">
    <property type="entry name" value="P-loop containing nucleotide triphosphate hydrolases"/>
    <property type="match status" value="1"/>
</dbReference>
<keyword evidence="6 11" id="KW-0547">Nucleotide-binding</keyword>
<dbReference type="GO" id="GO:0005829">
    <property type="term" value="C:cytosol"/>
    <property type="evidence" value="ECO:0007669"/>
    <property type="project" value="TreeGrafter"/>
</dbReference>
<sequence length="220" mass="23912">MHDQIIPGGMLVAIEGIDGAGKTTLAQTLAVTLRRAGFETVISKEPTNGPWGTLLRQSASTGRFSPEHEVDLLLRDRRQHVEDLIIPVLARGSVVILDRYFPSMVAYQGAAGLPVDALLEANAFAPRPHLLLLLDVPPAIGLQRIWERGNTPNHFETMENLARCRDIFLALELPAKRVIDATSNAQTVLCTALAWVTEVLRARLGTSGAVVLERVAGWGV</sequence>
<dbReference type="Pfam" id="PF02223">
    <property type="entry name" value="Thymidylate_kin"/>
    <property type="match status" value="1"/>
</dbReference>
<evidence type="ECO:0000256" key="2">
    <source>
        <dbReference type="ARBA" id="ARBA00012980"/>
    </source>
</evidence>
<evidence type="ECO:0000256" key="1">
    <source>
        <dbReference type="ARBA" id="ARBA00009776"/>
    </source>
</evidence>
<keyword evidence="7 11" id="KW-0418">Kinase</keyword>
<dbReference type="InterPro" id="IPR018094">
    <property type="entry name" value="Thymidylate_kinase"/>
</dbReference>
<dbReference type="GO" id="GO:0006235">
    <property type="term" value="P:dTTP biosynthetic process"/>
    <property type="evidence" value="ECO:0007669"/>
    <property type="project" value="UniProtKB-UniRule"/>
</dbReference>
<dbReference type="SUPFAM" id="SSF52540">
    <property type="entry name" value="P-loop containing nucleoside triphosphate hydrolases"/>
    <property type="match status" value="1"/>
</dbReference>